<protein>
    <submittedName>
        <fullName evidence="1">7476_t:CDS:1</fullName>
    </submittedName>
</protein>
<comment type="caution">
    <text evidence="1">The sequence shown here is derived from an EMBL/GenBank/DDBJ whole genome shotgun (WGS) entry which is preliminary data.</text>
</comment>
<evidence type="ECO:0000313" key="1">
    <source>
        <dbReference type="EMBL" id="CAG8841687.1"/>
    </source>
</evidence>
<name>A0ACA9SN03_9GLOM</name>
<accession>A0ACA9SN03</accession>
<gene>
    <name evidence="1" type="ORF">RPERSI_LOCUS31988</name>
</gene>
<reference evidence="1" key="1">
    <citation type="submission" date="2021-06" db="EMBL/GenBank/DDBJ databases">
        <authorList>
            <person name="Kallberg Y."/>
            <person name="Tangrot J."/>
            <person name="Rosling A."/>
        </authorList>
    </citation>
    <scope>NUCLEOTIDE SEQUENCE</scope>
    <source>
        <strain evidence="1">MA461A</strain>
    </source>
</reference>
<sequence length="54" mass="6253">NDFEQDSSSYDSAESIMNSEFAVYSHNSEPAYSNDIEYSRPALAKCKSFFRRFL</sequence>
<keyword evidence="2" id="KW-1185">Reference proteome</keyword>
<feature type="non-terminal residue" evidence="1">
    <location>
        <position position="1"/>
    </location>
</feature>
<organism evidence="1 2">
    <name type="scientific">Racocetra persica</name>
    <dbReference type="NCBI Taxonomy" id="160502"/>
    <lineage>
        <taxon>Eukaryota</taxon>
        <taxon>Fungi</taxon>
        <taxon>Fungi incertae sedis</taxon>
        <taxon>Mucoromycota</taxon>
        <taxon>Glomeromycotina</taxon>
        <taxon>Glomeromycetes</taxon>
        <taxon>Diversisporales</taxon>
        <taxon>Gigasporaceae</taxon>
        <taxon>Racocetra</taxon>
    </lineage>
</organism>
<proteinExistence type="predicted"/>
<feature type="non-terminal residue" evidence="1">
    <location>
        <position position="54"/>
    </location>
</feature>
<evidence type="ECO:0000313" key="2">
    <source>
        <dbReference type="Proteomes" id="UP000789920"/>
    </source>
</evidence>
<dbReference type="Proteomes" id="UP000789920">
    <property type="component" value="Unassembled WGS sequence"/>
</dbReference>
<dbReference type="EMBL" id="CAJVQC010131247">
    <property type="protein sequence ID" value="CAG8841687.1"/>
    <property type="molecule type" value="Genomic_DNA"/>
</dbReference>